<evidence type="ECO:0000256" key="10">
    <source>
        <dbReference type="ARBA" id="ARBA00023180"/>
    </source>
</evidence>
<dbReference type="PRINTS" id="PR00252">
    <property type="entry name" value="NRIONCHANNEL"/>
</dbReference>
<evidence type="ECO:0000256" key="8">
    <source>
        <dbReference type="ARBA" id="ARBA00023157"/>
    </source>
</evidence>
<evidence type="ECO:0000256" key="3">
    <source>
        <dbReference type="ARBA" id="ARBA00022692"/>
    </source>
</evidence>
<evidence type="ECO:0000256" key="9">
    <source>
        <dbReference type="ARBA" id="ARBA00023170"/>
    </source>
</evidence>
<keyword evidence="11" id="KW-0628">Postsynaptic cell membrane</keyword>
<accession>A0ABM1E2X2</accession>
<gene>
    <name evidence="19" type="primary">LOC106808364</name>
</gene>
<evidence type="ECO:0000259" key="16">
    <source>
        <dbReference type="Pfam" id="PF02931"/>
    </source>
</evidence>
<feature type="transmembrane region" description="Helical" evidence="15">
    <location>
        <begin position="294"/>
        <end position="317"/>
    </location>
</feature>
<evidence type="ECO:0000313" key="19">
    <source>
        <dbReference type="RefSeq" id="XP_014666543.1"/>
    </source>
</evidence>
<dbReference type="InterPro" id="IPR006029">
    <property type="entry name" value="Neurotrans-gated_channel_TM"/>
</dbReference>
<dbReference type="SUPFAM" id="SSF90112">
    <property type="entry name" value="Neurotransmitter-gated ion-channel transmembrane pore"/>
    <property type="match status" value="1"/>
</dbReference>
<evidence type="ECO:0000256" key="12">
    <source>
        <dbReference type="ARBA" id="ARBA00023286"/>
    </source>
</evidence>
<dbReference type="InterPro" id="IPR018000">
    <property type="entry name" value="Neurotransmitter_ion_chnl_CS"/>
</dbReference>
<evidence type="ECO:0000256" key="6">
    <source>
        <dbReference type="ARBA" id="ARBA00023065"/>
    </source>
</evidence>
<keyword evidence="4 15" id="KW-1133">Transmembrane helix</keyword>
<feature type="transmembrane region" description="Helical" evidence="15">
    <location>
        <begin position="442"/>
        <end position="460"/>
    </location>
</feature>
<dbReference type="Gene3D" id="1.20.58.390">
    <property type="entry name" value="Neurotransmitter-gated ion-channel transmembrane domain"/>
    <property type="match status" value="2"/>
</dbReference>
<feature type="signal peptide" evidence="15">
    <location>
        <begin position="1"/>
        <end position="18"/>
    </location>
</feature>
<dbReference type="SUPFAM" id="SSF63712">
    <property type="entry name" value="Nicotinic receptor ligand binding domain-like"/>
    <property type="match status" value="1"/>
</dbReference>
<feature type="domain" description="Neurotransmitter-gated ion-channel ligand-binding" evidence="16">
    <location>
        <begin position="22"/>
        <end position="228"/>
    </location>
</feature>
<keyword evidence="5" id="KW-0770">Synapse</keyword>
<feature type="transmembrane region" description="Helical" evidence="15">
    <location>
        <begin position="229"/>
        <end position="252"/>
    </location>
</feature>
<evidence type="ECO:0000256" key="2">
    <source>
        <dbReference type="ARBA" id="ARBA00022475"/>
    </source>
</evidence>
<dbReference type="Pfam" id="PF02932">
    <property type="entry name" value="Neur_chan_memb"/>
    <property type="match status" value="1"/>
</dbReference>
<keyword evidence="18" id="KW-1185">Reference proteome</keyword>
<protein>
    <submittedName>
        <fullName evidence="19">Acetylcholine receptor subunit beta-like 1</fullName>
    </submittedName>
</protein>
<dbReference type="InterPro" id="IPR006202">
    <property type="entry name" value="Neur_chan_lig-bd"/>
</dbReference>
<keyword evidence="9" id="KW-0675">Receptor</keyword>
<keyword evidence="1 15" id="KW-0813">Transport</keyword>
<dbReference type="Proteomes" id="UP000695022">
    <property type="component" value="Unplaced"/>
</dbReference>
<keyword evidence="7 15" id="KW-0472">Membrane</keyword>
<dbReference type="RefSeq" id="XP_014666543.1">
    <property type="nucleotide sequence ID" value="XM_014811057.1"/>
</dbReference>
<keyword evidence="15" id="KW-0732">Signal</keyword>
<keyword evidence="3 15" id="KW-0812">Transmembrane</keyword>
<feature type="domain" description="Neurotransmitter-gated ion-channel transmembrane" evidence="17">
    <location>
        <begin position="235"/>
        <end position="458"/>
    </location>
</feature>
<dbReference type="PANTHER" id="PTHR18945">
    <property type="entry name" value="NEUROTRANSMITTER GATED ION CHANNEL"/>
    <property type="match status" value="1"/>
</dbReference>
<keyword evidence="6 15" id="KW-0406">Ion transport</keyword>
<feature type="chain" id="PRO_5044961697" evidence="15">
    <location>
        <begin position="19"/>
        <end position="476"/>
    </location>
</feature>
<sequence>MDALVIALLALLVKQATAATPEERLYDALFANPQGYNRLIRPVRNTTECLDVQFGMALIQIVNVDEKNQILKTNIWERYLWHDYQLTWDPADYEGVNSLRVSPDNVWLPDIVLFNNADGNYEVSYKCNVVLFPDGSVLWVPPAIFQSSCTMNVEYFPFDMQKCEMKFGSWTFNKDQVKLSFFEGKDHVDLNDYQESGTWDIIELPGCIDNLHSKSATMTFHISIRRRTLFYTINLVVPCLLLSLMSVLVFYLPVDCGEKMTLAISLLLALVVFLLLVQKILPATSLIIPLVAKYLLFTMIMNIITILVTVIIINWNFRAPTTHSMPNWAKKVFVDTLPVFLCIRRPLREAAVSEPAFAISCFTLPNNGSLLDFTYLHHPKCKHVREERDDVLPTGRKGIRVTEEGRKTMSAIDYIAERLRAEDIVQEFKDDWQYIAMVIDRLLLYVFFAVTASGTASIILKAPDIFANTIKPTDYC</sequence>
<evidence type="ECO:0000256" key="1">
    <source>
        <dbReference type="ARBA" id="ARBA00022448"/>
    </source>
</evidence>
<evidence type="ECO:0000256" key="14">
    <source>
        <dbReference type="ARBA" id="ARBA00034104"/>
    </source>
</evidence>
<evidence type="ECO:0000256" key="7">
    <source>
        <dbReference type="ARBA" id="ARBA00023136"/>
    </source>
</evidence>
<evidence type="ECO:0000256" key="13">
    <source>
        <dbReference type="ARBA" id="ARBA00023303"/>
    </source>
</evidence>
<dbReference type="InterPro" id="IPR038050">
    <property type="entry name" value="Neuro_actylchol_rec"/>
</dbReference>
<evidence type="ECO:0000256" key="11">
    <source>
        <dbReference type="ARBA" id="ARBA00023257"/>
    </source>
</evidence>
<keyword evidence="2" id="KW-1003">Cell membrane</keyword>
<keyword evidence="10" id="KW-0325">Glycoprotein</keyword>
<feature type="transmembrane region" description="Helical" evidence="15">
    <location>
        <begin position="264"/>
        <end position="288"/>
    </location>
</feature>
<name>A0ABM1E2X2_PRICU</name>
<keyword evidence="13 15" id="KW-0407">Ion channel</keyword>
<evidence type="ECO:0000256" key="5">
    <source>
        <dbReference type="ARBA" id="ARBA00023018"/>
    </source>
</evidence>
<comment type="similarity">
    <text evidence="15">Belongs to the ligand-gated ion channel (TC 1.A.9) family.</text>
</comment>
<evidence type="ECO:0000256" key="4">
    <source>
        <dbReference type="ARBA" id="ARBA00022989"/>
    </source>
</evidence>
<reference evidence="19" key="1">
    <citation type="submission" date="2025-08" db="UniProtKB">
        <authorList>
            <consortium name="RefSeq"/>
        </authorList>
    </citation>
    <scope>IDENTIFICATION</scope>
</reference>
<evidence type="ECO:0000259" key="17">
    <source>
        <dbReference type="Pfam" id="PF02932"/>
    </source>
</evidence>
<evidence type="ECO:0000256" key="15">
    <source>
        <dbReference type="RuleBase" id="RU000687"/>
    </source>
</evidence>
<organism evidence="18 19">
    <name type="scientific">Priapulus caudatus</name>
    <name type="common">Priapulid worm</name>
    <dbReference type="NCBI Taxonomy" id="37621"/>
    <lineage>
        <taxon>Eukaryota</taxon>
        <taxon>Metazoa</taxon>
        <taxon>Ecdysozoa</taxon>
        <taxon>Scalidophora</taxon>
        <taxon>Priapulida</taxon>
        <taxon>Priapulimorpha</taxon>
        <taxon>Priapulimorphida</taxon>
        <taxon>Priapulidae</taxon>
        <taxon>Priapulus</taxon>
    </lineage>
</organism>
<evidence type="ECO:0000313" key="18">
    <source>
        <dbReference type="Proteomes" id="UP000695022"/>
    </source>
</evidence>
<dbReference type="PROSITE" id="PS00236">
    <property type="entry name" value="NEUROTR_ION_CHANNEL"/>
    <property type="match status" value="1"/>
</dbReference>
<dbReference type="InterPro" id="IPR036734">
    <property type="entry name" value="Neur_chan_lig-bd_sf"/>
</dbReference>
<dbReference type="GeneID" id="106808364"/>
<dbReference type="InterPro" id="IPR002394">
    <property type="entry name" value="Nicotinic_acetylcholine_rcpt"/>
</dbReference>
<keyword evidence="8" id="KW-1015">Disulfide bond</keyword>
<dbReference type="PRINTS" id="PR00254">
    <property type="entry name" value="NICOTINICR"/>
</dbReference>
<comment type="subcellular location">
    <subcellularLocation>
        <location evidence="14">Postsynaptic cell membrane</location>
        <topology evidence="14">Multi-pass membrane protein</topology>
    </subcellularLocation>
</comment>
<dbReference type="InterPro" id="IPR036719">
    <property type="entry name" value="Neuro-gated_channel_TM_sf"/>
</dbReference>
<keyword evidence="12" id="KW-1071">Ligand-gated ion channel</keyword>
<proteinExistence type="inferred from homology"/>
<dbReference type="NCBIfam" id="TIGR00860">
    <property type="entry name" value="LIC"/>
    <property type="match status" value="1"/>
</dbReference>
<dbReference type="Gene3D" id="2.70.170.10">
    <property type="entry name" value="Neurotransmitter-gated ion-channel ligand-binding domain"/>
    <property type="match status" value="1"/>
</dbReference>
<dbReference type="Pfam" id="PF02931">
    <property type="entry name" value="Neur_chan_LBD"/>
    <property type="match status" value="1"/>
</dbReference>
<dbReference type="InterPro" id="IPR006201">
    <property type="entry name" value="Neur_channel"/>
</dbReference>